<evidence type="ECO:0000256" key="3">
    <source>
        <dbReference type="ARBA" id="ARBA00022737"/>
    </source>
</evidence>
<keyword evidence="3" id="KW-0677">Repeat</keyword>
<dbReference type="Proteomes" id="UP000271241">
    <property type="component" value="Unassembled WGS sequence"/>
</dbReference>
<protein>
    <submittedName>
        <fullName evidence="8">Uncharacterized protein</fullName>
    </submittedName>
</protein>
<dbReference type="AlphaFoldDB" id="A0A4V1IVT1"/>
<dbReference type="GO" id="GO:0032040">
    <property type="term" value="C:small-subunit processome"/>
    <property type="evidence" value="ECO:0007669"/>
    <property type="project" value="TreeGrafter"/>
</dbReference>
<evidence type="ECO:0000313" key="8">
    <source>
        <dbReference type="EMBL" id="RKP05139.1"/>
    </source>
</evidence>
<dbReference type="InterPro" id="IPR040382">
    <property type="entry name" value="NOL10/Enp2"/>
</dbReference>
<dbReference type="GO" id="GO:0030686">
    <property type="term" value="C:90S preribosome"/>
    <property type="evidence" value="ECO:0007669"/>
    <property type="project" value="TreeGrafter"/>
</dbReference>
<organism evidence="8 9">
    <name type="scientific">Thamnocephalis sphaerospora</name>
    <dbReference type="NCBI Taxonomy" id="78915"/>
    <lineage>
        <taxon>Eukaryota</taxon>
        <taxon>Fungi</taxon>
        <taxon>Fungi incertae sedis</taxon>
        <taxon>Zoopagomycota</taxon>
        <taxon>Zoopagomycotina</taxon>
        <taxon>Zoopagomycetes</taxon>
        <taxon>Zoopagales</taxon>
        <taxon>Sigmoideomycetaceae</taxon>
        <taxon>Thamnocephalis</taxon>
    </lineage>
</organism>
<feature type="domain" description="Nucleolar protein 10-like N-terminal" evidence="7">
    <location>
        <begin position="13"/>
        <end position="56"/>
    </location>
</feature>
<feature type="domain" description="NUC153" evidence="5">
    <location>
        <begin position="165"/>
        <end position="193"/>
    </location>
</feature>
<evidence type="ECO:0000256" key="2">
    <source>
        <dbReference type="ARBA" id="ARBA00022574"/>
    </source>
</evidence>
<gene>
    <name evidence="8" type="ORF">THASP1DRAFT_20151</name>
</gene>
<feature type="non-terminal residue" evidence="8">
    <location>
        <position position="1"/>
    </location>
</feature>
<dbReference type="OrthoDB" id="273340at2759"/>
<dbReference type="Pfam" id="PF23098">
    <property type="entry name" value="Beta-prop_NOL10_N"/>
    <property type="match status" value="1"/>
</dbReference>
<dbReference type="PANTHER" id="PTHR14927">
    <property type="entry name" value="NUCLEOLAR PROTEIN 10"/>
    <property type="match status" value="1"/>
</dbReference>
<keyword evidence="2" id="KW-0853">WD repeat</keyword>
<dbReference type="InterPro" id="IPR056551">
    <property type="entry name" value="Beta-prop_NOL10_N"/>
</dbReference>
<evidence type="ECO:0000259" key="7">
    <source>
        <dbReference type="Pfam" id="PF23098"/>
    </source>
</evidence>
<proteinExistence type="predicted"/>
<comment type="subcellular location">
    <subcellularLocation>
        <location evidence="1">Nucleus</location>
        <location evidence="1">Nucleolus</location>
    </subcellularLocation>
</comment>
<dbReference type="Pfam" id="PF08159">
    <property type="entry name" value="NUC153"/>
    <property type="match status" value="1"/>
</dbReference>
<dbReference type="Pfam" id="PF23097">
    <property type="entry name" value="NOL10_2nd"/>
    <property type="match status" value="1"/>
</dbReference>
<feature type="domain" description="Nucleolar protein 10-like second" evidence="6">
    <location>
        <begin position="62"/>
        <end position="109"/>
    </location>
</feature>
<dbReference type="STRING" id="78915.A0A4V1IVT1"/>
<dbReference type="EMBL" id="KZ993247">
    <property type="protein sequence ID" value="RKP05139.1"/>
    <property type="molecule type" value="Genomic_DNA"/>
</dbReference>
<evidence type="ECO:0000256" key="1">
    <source>
        <dbReference type="ARBA" id="ARBA00004604"/>
    </source>
</evidence>
<dbReference type="GO" id="GO:0000462">
    <property type="term" value="P:maturation of SSU-rRNA from tricistronic rRNA transcript (SSU-rRNA, 5.8S rRNA, LSU-rRNA)"/>
    <property type="evidence" value="ECO:0007669"/>
    <property type="project" value="TreeGrafter"/>
</dbReference>
<evidence type="ECO:0000256" key="4">
    <source>
        <dbReference type="ARBA" id="ARBA00023242"/>
    </source>
</evidence>
<accession>A0A4V1IVT1</accession>
<evidence type="ECO:0000313" key="9">
    <source>
        <dbReference type="Proteomes" id="UP000271241"/>
    </source>
</evidence>
<evidence type="ECO:0000259" key="6">
    <source>
        <dbReference type="Pfam" id="PF23097"/>
    </source>
</evidence>
<dbReference type="InterPro" id="IPR056550">
    <property type="entry name" value="NOL10_2nd"/>
</dbReference>
<name>A0A4V1IVT1_9FUNG</name>
<dbReference type="PANTHER" id="PTHR14927:SF0">
    <property type="entry name" value="NUCLEOLAR PROTEIN 10"/>
    <property type="match status" value="1"/>
</dbReference>
<evidence type="ECO:0000259" key="5">
    <source>
        <dbReference type="Pfam" id="PF08159"/>
    </source>
</evidence>
<reference evidence="9" key="1">
    <citation type="journal article" date="2018" name="Nat. Microbiol.">
        <title>Leveraging single-cell genomics to expand the fungal tree of life.</title>
        <authorList>
            <person name="Ahrendt S.R."/>
            <person name="Quandt C.A."/>
            <person name="Ciobanu D."/>
            <person name="Clum A."/>
            <person name="Salamov A."/>
            <person name="Andreopoulos B."/>
            <person name="Cheng J.F."/>
            <person name="Woyke T."/>
            <person name="Pelin A."/>
            <person name="Henrissat B."/>
            <person name="Reynolds N.K."/>
            <person name="Benny G.L."/>
            <person name="Smith M.E."/>
            <person name="James T.Y."/>
            <person name="Grigoriev I.V."/>
        </authorList>
    </citation>
    <scope>NUCLEOTIDE SEQUENCE [LARGE SCALE GENOMIC DNA]</scope>
    <source>
        <strain evidence="9">RSA 1356</strain>
    </source>
</reference>
<dbReference type="InterPro" id="IPR012580">
    <property type="entry name" value="NUC153"/>
</dbReference>
<sequence>IEPSTDINDVCPVQDSGMLFVANETSRMHTYYIPAMGPAPRWCSFLDNLTEEMEENPQQTAYDDFKFVTKKELASLGMEHLIGTNVLKAYMHGYFMDLRLYEKAKLIANPFAYEEHRKRVINEKLEKQRESRIRATIKLPKVNRDLASRLLQEEPSKRNKKKAEDDRFQDMFENPDFQVDQMTDEFRLLNPSTVPVGNARA</sequence>
<keyword evidence="4" id="KW-0539">Nucleus</keyword>
<keyword evidence="9" id="KW-1185">Reference proteome</keyword>